<dbReference type="PANTHER" id="PTHR31042:SF102">
    <property type="entry name" value="BNAA08G30840D PROTEIN"/>
    <property type="match status" value="1"/>
</dbReference>
<evidence type="ECO:0000256" key="4">
    <source>
        <dbReference type="ARBA" id="ARBA00023136"/>
    </source>
</evidence>
<evidence type="ECO:0008006" key="9">
    <source>
        <dbReference type="Google" id="ProtNLM"/>
    </source>
</evidence>
<accession>A0ABQ8CGF8</accession>
<name>A0ABQ8CGF8_BRANA</name>
<sequence length="356" mass="41020">MSYKEQKYLQRPRHHTSLKKPLCVVLTVSVISMLLVCTHLFPRHGKSSSCHGLSSSRGCENAISALLPAHIRKLTIKEIAARAVVRDILRTPSLVTQNSKIAFLFLTHATLPFEELWDEFFKVTWGRTSMVDAEKRLLVNALEDPENQHFVLLSESCIPLHTFDYTYRYLLYSNVSFIESFVDPGPHGTGRHMEHMLPEITKEDFRKGAQWFTMKRQHAVIVMADSLYHSKFSKYCGPGLEANKSCTADEHYLPTFFSKVDPMGISNWSVTYVDWSKRRRHPKTYRAHEISLEFMNSVSSEEMSVHVTSLGEHEELHRPCTWNGIKRPCYLFARKFHPDALDTLVNLFPNYTSPVV</sequence>
<protein>
    <recommendedName>
        <fullName evidence="9">Core-2/I-branching beta-1,6-N-acetylglucosaminyltransferase family protein</fullName>
    </recommendedName>
</protein>
<reference evidence="7 8" key="1">
    <citation type="submission" date="2021-05" db="EMBL/GenBank/DDBJ databases">
        <title>Genome Assembly of Synthetic Allotetraploid Brassica napus Reveals Homoeologous Exchanges between Subgenomes.</title>
        <authorList>
            <person name="Davis J.T."/>
        </authorList>
    </citation>
    <scope>NUCLEOTIDE SEQUENCE [LARGE SCALE GENOMIC DNA]</scope>
    <source>
        <strain evidence="8">cv. Da-Ae</strain>
        <tissue evidence="7">Seedling</tissue>
    </source>
</reference>
<dbReference type="EMBL" id="JAGKQM010000008">
    <property type="protein sequence ID" value="KAH0915623.1"/>
    <property type="molecule type" value="Genomic_DNA"/>
</dbReference>
<evidence type="ECO:0000256" key="6">
    <source>
        <dbReference type="SAM" id="Phobius"/>
    </source>
</evidence>
<dbReference type="Pfam" id="PF02485">
    <property type="entry name" value="Branch"/>
    <property type="match status" value="1"/>
</dbReference>
<evidence type="ECO:0000256" key="2">
    <source>
        <dbReference type="ARBA" id="ARBA00022676"/>
    </source>
</evidence>
<keyword evidence="6" id="KW-1133">Transmembrane helix</keyword>
<dbReference type="InterPro" id="IPR044174">
    <property type="entry name" value="BC10-like"/>
</dbReference>
<feature type="transmembrane region" description="Helical" evidence="6">
    <location>
        <begin position="21"/>
        <end position="41"/>
    </location>
</feature>
<gene>
    <name evidence="7" type="ORF">HID58_030069</name>
</gene>
<keyword evidence="5" id="KW-0325">Glycoprotein</keyword>
<evidence type="ECO:0000256" key="5">
    <source>
        <dbReference type="ARBA" id="ARBA00023180"/>
    </source>
</evidence>
<organism evidence="7 8">
    <name type="scientific">Brassica napus</name>
    <name type="common">Rape</name>
    <dbReference type="NCBI Taxonomy" id="3708"/>
    <lineage>
        <taxon>Eukaryota</taxon>
        <taxon>Viridiplantae</taxon>
        <taxon>Streptophyta</taxon>
        <taxon>Embryophyta</taxon>
        <taxon>Tracheophyta</taxon>
        <taxon>Spermatophyta</taxon>
        <taxon>Magnoliopsida</taxon>
        <taxon>eudicotyledons</taxon>
        <taxon>Gunneridae</taxon>
        <taxon>Pentapetalae</taxon>
        <taxon>rosids</taxon>
        <taxon>malvids</taxon>
        <taxon>Brassicales</taxon>
        <taxon>Brassicaceae</taxon>
        <taxon>Brassiceae</taxon>
        <taxon>Brassica</taxon>
    </lineage>
</organism>
<keyword evidence="4 6" id="KW-0472">Membrane</keyword>
<keyword evidence="3" id="KW-0808">Transferase</keyword>
<keyword evidence="8" id="KW-1185">Reference proteome</keyword>
<comment type="caution">
    <text evidence="7">The sequence shown here is derived from an EMBL/GenBank/DDBJ whole genome shotgun (WGS) entry which is preliminary data.</text>
</comment>
<dbReference type="PANTHER" id="PTHR31042">
    <property type="entry name" value="CORE-2/I-BRANCHING BETA-1,6-N-ACETYLGLUCOSAMINYLTRANSFERASE FAMILY PROTEIN-RELATED"/>
    <property type="match status" value="1"/>
</dbReference>
<comment type="subcellular location">
    <subcellularLocation>
        <location evidence="1">Membrane</location>
        <topology evidence="1">Single-pass type II membrane protein</topology>
    </subcellularLocation>
</comment>
<evidence type="ECO:0000256" key="3">
    <source>
        <dbReference type="ARBA" id="ARBA00022679"/>
    </source>
</evidence>
<keyword evidence="2" id="KW-0328">Glycosyltransferase</keyword>
<evidence type="ECO:0000313" key="8">
    <source>
        <dbReference type="Proteomes" id="UP000824890"/>
    </source>
</evidence>
<keyword evidence="6" id="KW-0812">Transmembrane</keyword>
<dbReference type="InterPro" id="IPR003406">
    <property type="entry name" value="Glyco_trans_14"/>
</dbReference>
<dbReference type="Proteomes" id="UP000824890">
    <property type="component" value="Unassembled WGS sequence"/>
</dbReference>
<proteinExistence type="predicted"/>
<evidence type="ECO:0000313" key="7">
    <source>
        <dbReference type="EMBL" id="KAH0915623.1"/>
    </source>
</evidence>
<evidence type="ECO:0000256" key="1">
    <source>
        <dbReference type="ARBA" id="ARBA00004606"/>
    </source>
</evidence>